<dbReference type="InParanoid" id="A0A1D2VQS3"/>
<name>A0A1D2VQS3_9ASCO</name>
<dbReference type="OrthoDB" id="194139at2759"/>
<dbReference type="RefSeq" id="XP_020050257.1">
    <property type="nucleotide sequence ID" value="XM_020191463.1"/>
</dbReference>
<gene>
    <name evidence="2" type="ORF">ASCRUDRAFT_68001</name>
</gene>
<sequence>MSDNDDFMMSEEEDYEFEYESEDQDEDEDEDEEMNDDSRSVDFEARYYTAKSLKEYNAEGALDSFRQIIYSKSSDGGASDNDGAFKDEIENLEEEHLVWIFKSIKQSMKIYFALGQFENLLKFYQYLFDLHAHISTSYFESSIKKIIERYSKSDNALFLKSFYELPLLPKNKSQLSEGLHIILNIKKLNAMDFSSANKEAQQLIGHLIEKAEASNDTSILNLILQLYAIQLKVYLGGSTDYFVDNIANCKRTCRKALKIDSTIPDPNTLAVIEETKGKIYILENKFTESRKLFTESFKNYDEAGSISKKVEILKFLLILKFLSKSEIDIFESQELKPYIRDSKDLEILSLLRANDYYKENQILKFKNEINSNNLFNNNVFLKNFKPKIFDSIIFKVLKDFFKSFNIIKIGFLVKLFELNDKWELHDLIFEMIESNFLNSNIKLDMVNDVIEVDNNNQESKEFKPILPENITAIQVLERIKRVDKLNGIKGLYKINTNINFLNLNEKINIEINPSQGSGYSKNRESLKDQEDSLLKDIFGSYVATNDFDEYKENMIEEATNWLGQIKSSIPIISEEEMTQKEAVELETILNLQQQQSSPVKQNKHQFDKLSSLLIRNSNTRMKQLLNRKEDLLEKKLGYYNKWASEIKSYQEFVFGNHQNLEDRLSEVLQSLLTRNSLETGSFFKI</sequence>
<dbReference type="GeneID" id="30965099"/>
<feature type="region of interest" description="Disordered" evidence="1">
    <location>
        <begin position="1"/>
        <end position="41"/>
    </location>
</feature>
<dbReference type="Proteomes" id="UP000095038">
    <property type="component" value="Unassembled WGS sequence"/>
</dbReference>
<keyword evidence="3" id="KW-1185">Reference proteome</keyword>
<proteinExistence type="predicted"/>
<dbReference type="Gene3D" id="1.25.40.570">
    <property type="match status" value="1"/>
</dbReference>
<evidence type="ECO:0000313" key="2">
    <source>
        <dbReference type="EMBL" id="ODV63950.1"/>
    </source>
</evidence>
<accession>A0A1D2VQS3</accession>
<dbReference type="InterPro" id="IPR050871">
    <property type="entry name" value="26S_Proteasome/COP9_Components"/>
</dbReference>
<evidence type="ECO:0000256" key="1">
    <source>
        <dbReference type="SAM" id="MobiDB-lite"/>
    </source>
</evidence>
<organism evidence="2 3">
    <name type="scientific">Ascoidea rubescens DSM 1968</name>
    <dbReference type="NCBI Taxonomy" id="1344418"/>
    <lineage>
        <taxon>Eukaryota</taxon>
        <taxon>Fungi</taxon>
        <taxon>Dikarya</taxon>
        <taxon>Ascomycota</taxon>
        <taxon>Saccharomycotina</taxon>
        <taxon>Saccharomycetes</taxon>
        <taxon>Ascoideaceae</taxon>
        <taxon>Ascoidea</taxon>
    </lineage>
</organism>
<feature type="compositionally biased region" description="Acidic residues" evidence="1">
    <location>
        <begin position="1"/>
        <end position="35"/>
    </location>
</feature>
<dbReference type="STRING" id="1344418.A0A1D2VQS3"/>
<dbReference type="AlphaFoldDB" id="A0A1D2VQS3"/>
<protein>
    <recommendedName>
        <fullName evidence="4">PCI domain-containing protein</fullName>
    </recommendedName>
</protein>
<dbReference type="EMBL" id="KV454475">
    <property type="protein sequence ID" value="ODV63950.1"/>
    <property type="molecule type" value="Genomic_DNA"/>
</dbReference>
<reference evidence="3" key="1">
    <citation type="submission" date="2016-05" db="EMBL/GenBank/DDBJ databases">
        <title>Comparative genomics of biotechnologically important yeasts.</title>
        <authorList>
            <consortium name="DOE Joint Genome Institute"/>
            <person name="Riley R."/>
            <person name="Haridas S."/>
            <person name="Wolfe K.H."/>
            <person name="Lopes M.R."/>
            <person name="Hittinger C.T."/>
            <person name="Goker M."/>
            <person name="Salamov A."/>
            <person name="Wisecaver J."/>
            <person name="Long T.M."/>
            <person name="Aerts A.L."/>
            <person name="Barry K."/>
            <person name="Choi C."/>
            <person name="Clum A."/>
            <person name="Coughlan A.Y."/>
            <person name="Deshpande S."/>
            <person name="Douglass A.P."/>
            <person name="Hanson S.J."/>
            <person name="Klenk H.-P."/>
            <person name="Labutti K."/>
            <person name="Lapidus A."/>
            <person name="Lindquist E."/>
            <person name="Lipzen A."/>
            <person name="Meier-Kolthoff J.P."/>
            <person name="Ohm R.A."/>
            <person name="Otillar R.P."/>
            <person name="Pangilinan J."/>
            <person name="Peng Y."/>
            <person name="Rokas A."/>
            <person name="Rosa C.A."/>
            <person name="Scheuner C."/>
            <person name="Sibirny A.A."/>
            <person name="Slot J.C."/>
            <person name="Stielow J.B."/>
            <person name="Sun H."/>
            <person name="Kurtzman C.P."/>
            <person name="Blackwell M."/>
            <person name="Grigoriev I.V."/>
            <person name="Jeffries T.W."/>
        </authorList>
    </citation>
    <scope>NUCLEOTIDE SEQUENCE [LARGE SCALE GENOMIC DNA]</scope>
    <source>
        <strain evidence="3">DSM 1968</strain>
    </source>
</reference>
<dbReference type="PANTHER" id="PTHR10678">
    <property type="entry name" value="26S PROTEASOME NON-ATPASE REGULATORY SUBUNIT 11/COP9 SIGNALOSOME COMPLEX SUBUNIT 2"/>
    <property type="match status" value="1"/>
</dbReference>
<evidence type="ECO:0000313" key="3">
    <source>
        <dbReference type="Proteomes" id="UP000095038"/>
    </source>
</evidence>
<evidence type="ECO:0008006" key="4">
    <source>
        <dbReference type="Google" id="ProtNLM"/>
    </source>
</evidence>